<feature type="region of interest" description="Disordered" evidence="2">
    <location>
        <begin position="98"/>
        <end position="117"/>
    </location>
</feature>
<protein>
    <recommendedName>
        <fullName evidence="3">C2H2-type domain-containing protein</fullName>
    </recommendedName>
</protein>
<feature type="domain" description="C2H2-type" evidence="3">
    <location>
        <begin position="86"/>
        <end position="115"/>
    </location>
</feature>
<dbReference type="InterPro" id="IPR013087">
    <property type="entry name" value="Znf_C2H2_type"/>
</dbReference>
<evidence type="ECO:0000313" key="6">
    <source>
        <dbReference type="Proteomes" id="UP000247702"/>
    </source>
</evidence>
<feature type="compositionally biased region" description="Basic residues" evidence="2">
    <location>
        <begin position="108"/>
        <end position="117"/>
    </location>
</feature>
<comment type="caution">
    <text evidence="4">The sequence shown here is derived from an EMBL/GenBank/DDBJ whole genome shotgun (WGS) entry which is preliminary data.</text>
</comment>
<name>A0A2Z6RZB2_9GLOM</name>
<keyword evidence="1" id="KW-0863">Zinc-finger</keyword>
<dbReference type="EMBL" id="BLAL01000338">
    <property type="protein sequence ID" value="GET04065.1"/>
    <property type="molecule type" value="Genomic_DNA"/>
</dbReference>
<dbReference type="OrthoDB" id="2357072at2759"/>
<gene>
    <name evidence="5" type="ORF">RCL2_003036700</name>
    <name evidence="4" type="ORF">RclHR1_00080011</name>
</gene>
<organism evidence="4 6">
    <name type="scientific">Rhizophagus clarus</name>
    <dbReference type="NCBI Taxonomy" id="94130"/>
    <lineage>
        <taxon>Eukaryota</taxon>
        <taxon>Fungi</taxon>
        <taxon>Fungi incertae sedis</taxon>
        <taxon>Mucoromycota</taxon>
        <taxon>Glomeromycotina</taxon>
        <taxon>Glomeromycetes</taxon>
        <taxon>Glomerales</taxon>
        <taxon>Glomeraceae</taxon>
        <taxon>Rhizophagus</taxon>
    </lineage>
</organism>
<dbReference type="AlphaFoldDB" id="A0A2Z6RZB2"/>
<reference evidence="5" key="2">
    <citation type="submission" date="2019-10" db="EMBL/GenBank/DDBJ databases">
        <title>Conservation and host-specific expression of non-tandemly repeated heterogenous ribosome RNA gene in arbuscular mycorrhizal fungi.</title>
        <authorList>
            <person name="Maeda T."/>
            <person name="Kobayashi Y."/>
            <person name="Nakagawa T."/>
            <person name="Ezawa T."/>
            <person name="Yamaguchi K."/>
            <person name="Bino T."/>
            <person name="Nishimoto Y."/>
            <person name="Shigenobu S."/>
            <person name="Kawaguchi M."/>
        </authorList>
    </citation>
    <scope>NUCLEOTIDE SEQUENCE</scope>
    <source>
        <strain evidence="5">HR1</strain>
    </source>
</reference>
<evidence type="ECO:0000313" key="4">
    <source>
        <dbReference type="EMBL" id="GBC08234.1"/>
    </source>
</evidence>
<dbReference type="PROSITE" id="PS50157">
    <property type="entry name" value="ZINC_FINGER_C2H2_2"/>
    <property type="match status" value="1"/>
</dbReference>
<dbReference type="GO" id="GO:0008270">
    <property type="term" value="F:zinc ion binding"/>
    <property type="evidence" value="ECO:0007669"/>
    <property type="project" value="UniProtKB-KW"/>
</dbReference>
<evidence type="ECO:0000256" key="2">
    <source>
        <dbReference type="SAM" id="MobiDB-lite"/>
    </source>
</evidence>
<dbReference type="Proteomes" id="UP000615446">
    <property type="component" value="Unassembled WGS sequence"/>
</dbReference>
<keyword evidence="1" id="KW-0862">Zinc</keyword>
<evidence type="ECO:0000259" key="3">
    <source>
        <dbReference type="PROSITE" id="PS50157"/>
    </source>
</evidence>
<accession>A0A2Z6RZB2</accession>
<dbReference type="EMBL" id="BEXD01004203">
    <property type="protein sequence ID" value="GBC08234.1"/>
    <property type="molecule type" value="Genomic_DNA"/>
</dbReference>
<sequence length="117" mass="14132">MRRERRPTKKDFKRIIYIFQVDDEKEIYIIYKWNKASSKAIMTMEDAKKCGFEPQIDAFLNDEKIIKKNNKEKEIILKRLSDPPKYYCGIEKCYKKFNSSTGRDKHENSHKKKANNY</sequence>
<proteinExistence type="predicted"/>
<dbReference type="PROSITE" id="PS00028">
    <property type="entry name" value="ZINC_FINGER_C2H2_1"/>
    <property type="match status" value="1"/>
</dbReference>
<evidence type="ECO:0000256" key="1">
    <source>
        <dbReference type="PROSITE-ProRule" id="PRU00042"/>
    </source>
</evidence>
<keyword evidence="1" id="KW-0479">Metal-binding</keyword>
<evidence type="ECO:0000313" key="5">
    <source>
        <dbReference type="EMBL" id="GET04065.1"/>
    </source>
</evidence>
<dbReference type="Proteomes" id="UP000247702">
    <property type="component" value="Unassembled WGS sequence"/>
</dbReference>
<reference evidence="4 6" key="1">
    <citation type="submission" date="2017-11" db="EMBL/GenBank/DDBJ databases">
        <title>The genome of Rhizophagus clarus HR1 reveals common genetic basis of auxotrophy among arbuscular mycorrhizal fungi.</title>
        <authorList>
            <person name="Kobayashi Y."/>
        </authorList>
    </citation>
    <scope>NUCLEOTIDE SEQUENCE [LARGE SCALE GENOMIC DNA]</scope>
    <source>
        <strain evidence="4 6">HR1</strain>
    </source>
</reference>
<keyword evidence="6" id="KW-1185">Reference proteome</keyword>